<proteinExistence type="predicted"/>
<keyword evidence="1" id="KW-0812">Transmembrane</keyword>
<name>A0A975PZ91_9MYCO</name>
<sequence length="138" mass="14192">MTETKSRVASGREIEATDPAIRLVVLALLAVDGVLSALAGGLLLPIYIGSTPFPISALISGLVNAALVWAAGRWTTSARVAALPLWMWLLTVAAMSFGGPADDVILGGQGLLAYGPLVLILLGVGPPAVVLWRSRAHG</sequence>
<evidence type="ECO:0000313" key="3">
    <source>
        <dbReference type="Proteomes" id="UP000682202"/>
    </source>
</evidence>
<dbReference type="Proteomes" id="UP000682202">
    <property type="component" value="Chromosome"/>
</dbReference>
<keyword evidence="1" id="KW-1133">Transmembrane helix</keyword>
<evidence type="ECO:0008006" key="4">
    <source>
        <dbReference type="Google" id="ProtNLM"/>
    </source>
</evidence>
<dbReference type="KEGG" id="mspg:F6B93_17115"/>
<dbReference type="AlphaFoldDB" id="A0A975PZ91"/>
<feature type="transmembrane region" description="Helical" evidence="1">
    <location>
        <begin position="80"/>
        <end position="99"/>
    </location>
</feature>
<accession>A0A975PZ91</accession>
<organism evidence="2 3">
    <name type="scientific">Mycobacterium spongiae</name>
    <dbReference type="NCBI Taxonomy" id="886343"/>
    <lineage>
        <taxon>Bacteria</taxon>
        <taxon>Bacillati</taxon>
        <taxon>Actinomycetota</taxon>
        <taxon>Actinomycetes</taxon>
        <taxon>Mycobacteriales</taxon>
        <taxon>Mycobacteriaceae</taxon>
        <taxon>Mycobacterium</taxon>
    </lineage>
</organism>
<feature type="transmembrane region" description="Helical" evidence="1">
    <location>
        <begin position="111"/>
        <end position="132"/>
    </location>
</feature>
<protein>
    <recommendedName>
        <fullName evidence="4">Facilitated glucose transporter</fullName>
    </recommendedName>
</protein>
<feature type="transmembrane region" description="Helical" evidence="1">
    <location>
        <begin position="21"/>
        <end position="47"/>
    </location>
</feature>
<dbReference type="EMBL" id="CP046600">
    <property type="protein sequence ID" value="QUR69897.1"/>
    <property type="molecule type" value="Genomic_DNA"/>
</dbReference>
<evidence type="ECO:0000256" key="1">
    <source>
        <dbReference type="SAM" id="Phobius"/>
    </source>
</evidence>
<feature type="transmembrane region" description="Helical" evidence="1">
    <location>
        <begin position="53"/>
        <end position="71"/>
    </location>
</feature>
<keyword evidence="3" id="KW-1185">Reference proteome</keyword>
<gene>
    <name evidence="2" type="ORF">F6B93_17115</name>
</gene>
<reference evidence="2" key="1">
    <citation type="submission" date="2019-12" db="EMBL/GenBank/DDBJ databases">
        <title>Mycobacterium spongiae sp. nov.</title>
        <authorList>
            <person name="Stinear T."/>
        </authorList>
    </citation>
    <scope>NUCLEOTIDE SEQUENCE</scope>
    <source>
        <strain evidence="2">FSD4b-SM</strain>
    </source>
</reference>
<evidence type="ECO:0000313" key="2">
    <source>
        <dbReference type="EMBL" id="QUR69897.1"/>
    </source>
</evidence>
<keyword evidence="1" id="KW-0472">Membrane</keyword>